<reference evidence="5 6" key="1">
    <citation type="journal article" date="2016" name="Nat. Commun.">
        <title>Thousands of microbial genomes shed light on interconnected biogeochemical processes in an aquifer system.</title>
        <authorList>
            <person name="Anantharaman K."/>
            <person name="Brown C.T."/>
            <person name="Hug L.A."/>
            <person name="Sharon I."/>
            <person name="Castelle C.J."/>
            <person name="Probst A.J."/>
            <person name="Thomas B.C."/>
            <person name="Singh A."/>
            <person name="Wilkins M.J."/>
            <person name="Karaoz U."/>
            <person name="Brodie E.L."/>
            <person name="Williams K.H."/>
            <person name="Hubbard S.S."/>
            <person name="Banfield J.F."/>
        </authorList>
    </citation>
    <scope>NUCLEOTIDE SEQUENCE [LARGE SCALE GENOMIC DNA]</scope>
</reference>
<dbReference type="AlphaFoldDB" id="A0A1G1XUF6"/>
<dbReference type="PANTHER" id="PTHR43792">
    <property type="entry name" value="GNAT FAMILY, PUTATIVE (AFU_ORTHOLOGUE AFUA_3G00765)-RELATED-RELATED"/>
    <property type="match status" value="1"/>
</dbReference>
<dbReference type="Proteomes" id="UP000178930">
    <property type="component" value="Unassembled WGS sequence"/>
</dbReference>
<dbReference type="Gene3D" id="3.40.630.30">
    <property type="match status" value="1"/>
</dbReference>
<evidence type="ECO:0000259" key="4">
    <source>
        <dbReference type="PROSITE" id="PS51186"/>
    </source>
</evidence>
<dbReference type="PROSITE" id="PS51186">
    <property type="entry name" value="GNAT"/>
    <property type="match status" value="1"/>
</dbReference>
<name>A0A1G1XUF6_9BACT</name>
<accession>A0A1G1XUF6</accession>
<proteinExistence type="inferred from homology"/>
<feature type="non-terminal residue" evidence="5">
    <location>
        <position position="157"/>
    </location>
</feature>
<dbReference type="GO" id="GO:0016747">
    <property type="term" value="F:acyltransferase activity, transferring groups other than amino-acyl groups"/>
    <property type="evidence" value="ECO:0007669"/>
    <property type="project" value="InterPro"/>
</dbReference>
<dbReference type="InterPro" id="IPR051531">
    <property type="entry name" value="N-acetyltransferase"/>
</dbReference>
<dbReference type="PANTHER" id="PTHR43792:SF8">
    <property type="entry name" value="[RIBOSOMAL PROTEIN US5]-ALANINE N-ACETYLTRANSFERASE"/>
    <property type="match status" value="1"/>
</dbReference>
<dbReference type="InterPro" id="IPR000182">
    <property type="entry name" value="GNAT_dom"/>
</dbReference>
<dbReference type="InterPro" id="IPR016181">
    <property type="entry name" value="Acyl_CoA_acyltransferase"/>
</dbReference>
<dbReference type="Pfam" id="PF13302">
    <property type="entry name" value="Acetyltransf_3"/>
    <property type="match status" value="1"/>
</dbReference>
<evidence type="ECO:0000256" key="3">
    <source>
        <dbReference type="ARBA" id="ARBA00038502"/>
    </source>
</evidence>
<evidence type="ECO:0000313" key="5">
    <source>
        <dbReference type="EMBL" id="OGY43621.1"/>
    </source>
</evidence>
<evidence type="ECO:0000313" key="6">
    <source>
        <dbReference type="Proteomes" id="UP000178930"/>
    </source>
</evidence>
<evidence type="ECO:0000256" key="1">
    <source>
        <dbReference type="ARBA" id="ARBA00022679"/>
    </source>
</evidence>
<gene>
    <name evidence="5" type="ORF">A2729_03680</name>
</gene>
<sequence>MSHNPPTKIILDTFILRKLKKTDTPAITKHITKDIIRYTTNIPYPYRKRNALTFITFSLKNWHERKAIIYGIEIDNEIVGICSLEHIDNINHKATLGYWLAKEHWGKKITTQAAQKVVEIAFNILKIHRLEVEHFEENIASQKIIQKLGFQLEGTKR</sequence>
<organism evidence="5 6">
    <name type="scientific">Candidatus Buchananbacteria bacterium RIFCSPHIGHO2_01_FULL_39_14</name>
    <dbReference type="NCBI Taxonomy" id="1797532"/>
    <lineage>
        <taxon>Bacteria</taxon>
        <taxon>Candidatus Buchananiibacteriota</taxon>
    </lineage>
</organism>
<feature type="domain" description="N-acetyltransferase" evidence="4">
    <location>
        <begin position="14"/>
        <end position="157"/>
    </location>
</feature>
<comment type="similarity">
    <text evidence="3">Belongs to the acetyltransferase family. RimJ subfamily.</text>
</comment>
<keyword evidence="2" id="KW-0012">Acyltransferase</keyword>
<protein>
    <recommendedName>
        <fullName evidence="4">N-acetyltransferase domain-containing protein</fullName>
    </recommendedName>
</protein>
<dbReference type="SUPFAM" id="SSF55729">
    <property type="entry name" value="Acyl-CoA N-acyltransferases (Nat)"/>
    <property type="match status" value="1"/>
</dbReference>
<keyword evidence="1" id="KW-0808">Transferase</keyword>
<dbReference type="EMBL" id="MHIB01000032">
    <property type="protein sequence ID" value="OGY43621.1"/>
    <property type="molecule type" value="Genomic_DNA"/>
</dbReference>
<comment type="caution">
    <text evidence="5">The sequence shown here is derived from an EMBL/GenBank/DDBJ whole genome shotgun (WGS) entry which is preliminary data.</text>
</comment>
<evidence type="ECO:0000256" key="2">
    <source>
        <dbReference type="ARBA" id="ARBA00023315"/>
    </source>
</evidence>